<dbReference type="CDD" id="cd16021">
    <property type="entry name" value="ALP_like"/>
    <property type="match status" value="1"/>
</dbReference>
<keyword evidence="3" id="KW-1185">Reference proteome</keyword>
<evidence type="ECO:0000313" key="3">
    <source>
        <dbReference type="Proteomes" id="UP001160148"/>
    </source>
</evidence>
<dbReference type="FunFam" id="3.40.720.10:FF:000017">
    <property type="entry name" value="Predicted protein"/>
    <property type="match status" value="1"/>
</dbReference>
<dbReference type="Proteomes" id="UP001160148">
    <property type="component" value="Unassembled WGS sequence"/>
</dbReference>
<dbReference type="InterPro" id="IPR004245">
    <property type="entry name" value="DUF229"/>
</dbReference>
<evidence type="ECO:0000313" key="2">
    <source>
        <dbReference type="EMBL" id="CAI6351752.1"/>
    </source>
</evidence>
<dbReference type="InterPro" id="IPR017850">
    <property type="entry name" value="Alkaline_phosphatase_core_sf"/>
</dbReference>
<evidence type="ECO:0000256" key="1">
    <source>
        <dbReference type="SAM" id="Phobius"/>
    </source>
</evidence>
<comment type="caution">
    <text evidence="2">The sequence shown here is derived from an EMBL/GenBank/DDBJ whole genome shotgun (WGS) entry which is preliminary data.</text>
</comment>
<dbReference type="SUPFAM" id="SSF53649">
    <property type="entry name" value="Alkaline phosphatase-like"/>
    <property type="match status" value="1"/>
</dbReference>
<keyword evidence="1" id="KW-0812">Transmembrane</keyword>
<name>A0AAV0W7L5_9HEMI</name>
<keyword evidence="1" id="KW-0472">Membrane</keyword>
<gene>
    <name evidence="2" type="ORF">MEUPH1_LOCUS8071</name>
</gene>
<protein>
    <submittedName>
        <fullName evidence="2">Uncharacterized protein</fullName>
    </submittedName>
</protein>
<accession>A0AAV0W7L5</accession>
<dbReference type="PANTHER" id="PTHR10974">
    <property type="entry name" value="FI08016P-RELATED"/>
    <property type="match status" value="1"/>
</dbReference>
<dbReference type="Gene3D" id="3.40.720.10">
    <property type="entry name" value="Alkaline Phosphatase, subunit A"/>
    <property type="match status" value="1"/>
</dbReference>
<keyword evidence="1" id="KW-1133">Transmembrane helix</keyword>
<sequence>MTENKNLKKGTNDANKIILYVVFMITLLLLYCSDRNYEIENSIDYHSDEYHSYYSKVITSENNTKIPTKIDDNVKEGYVVWNDNCRIPNISAYDKTIKSFIKKINSPKCFSTLPLTSVILDVNKWSYTFKINYGLHSQISKSIVNCCYSSIVRNELKFKNNPKDDDRYKVDPKCNPINDSEIIPKSVEYMMVTCELRPNGDKLKSNVYKDIHAMVIDKGQRRFRNAEITDKPSVLIISIDSLSRLNLIRSMPITYRLLQTHGFVSLEGYTKVADNTFPNVVPILTGMFVNQMTKRCWKSPNDEMDECPFLWKDFKERGYVTAYVEDEPSMGTYNFGKYGFRNAPTDYYSRPYMLAAERYLPVVKFDGMNFCLGPRSAPDRVYSYVEDFVRLHRRHGYFAVFWLNTFSHNDVNAPSAMDQRTAGALSKLLNGQLLDNAFTVVLSDHGLRFGAIRQTRVGWLEDRMPAFYARLPPGYVAARPDHFVALAANKHRLTSPFDLHLTFKQLLFQQNADDDNNSSLQATLAGGCPTCRSLFHLADANRSCEQAGIAPHWCTCDEYEELDRRSRTAMDGGEYVVRQLNALLTKYQTAVHQGYACSYLSLRKTVSARTRVNRVNGRREYLLVVETLPGRSMFEVTVGQEDSGSGAFGMLGDISRINMYGFQSFCTDDWRLKKHCYCVKKNRNSTGS</sequence>
<dbReference type="GO" id="GO:0005615">
    <property type="term" value="C:extracellular space"/>
    <property type="evidence" value="ECO:0007669"/>
    <property type="project" value="TreeGrafter"/>
</dbReference>
<dbReference type="EMBL" id="CARXXK010000001">
    <property type="protein sequence ID" value="CAI6351752.1"/>
    <property type="molecule type" value="Genomic_DNA"/>
</dbReference>
<dbReference type="AlphaFoldDB" id="A0AAV0W7L5"/>
<feature type="transmembrane region" description="Helical" evidence="1">
    <location>
        <begin position="14"/>
        <end position="31"/>
    </location>
</feature>
<dbReference type="Pfam" id="PF02995">
    <property type="entry name" value="DUF229"/>
    <property type="match status" value="1"/>
</dbReference>
<proteinExistence type="predicted"/>
<dbReference type="PANTHER" id="PTHR10974:SF9">
    <property type="entry name" value="DUF229 DOMAIN CONTAINING PROTEIN-RELATED"/>
    <property type="match status" value="1"/>
</dbReference>
<organism evidence="2 3">
    <name type="scientific">Macrosiphum euphorbiae</name>
    <name type="common">potato aphid</name>
    <dbReference type="NCBI Taxonomy" id="13131"/>
    <lineage>
        <taxon>Eukaryota</taxon>
        <taxon>Metazoa</taxon>
        <taxon>Ecdysozoa</taxon>
        <taxon>Arthropoda</taxon>
        <taxon>Hexapoda</taxon>
        <taxon>Insecta</taxon>
        <taxon>Pterygota</taxon>
        <taxon>Neoptera</taxon>
        <taxon>Paraneoptera</taxon>
        <taxon>Hemiptera</taxon>
        <taxon>Sternorrhyncha</taxon>
        <taxon>Aphidomorpha</taxon>
        <taxon>Aphidoidea</taxon>
        <taxon>Aphididae</taxon>
        <taxon>Macrosiphini</taxon>
        <taxon>Macrosiphum</taxon>
    </lineage>
</organism>
<reference evidence="2 3" key="1">
    <citation type="submission" date="2023-01" db="EMBL/GenBank/DDBJ databases">
        <authorList>
            <person name="Whitehead M."/>
        </authorList>
    </citation>
    <scope>NUCLEOTIDE SEQUENCE [LARGE SCALE GENOMIC DNA]</scope>
</reference>